<keyword evidence="3" id="KW-0539">Nucleus</keyword>
<feature type="region of interest" description="Disordered" evidence="4">
    <location>
        <begin position="286"/>
        <end position="316"/>
    </location>
</feature>
<dbReference type="SMART" id="SM01114">
    <property type="entry name" value="CXC"/>
    <property type="match status" value="2"/>
</dbReference>
<comment type="subcellular location">
    <subcellularLocation>
        <location evidence="1">Nucleus</location>
    </subcellularLocation>
</comment>
<feature type="region of interest" description="Disordered" evidence="4">
    <location>
        <begin position="358"/>
        <end position="382"/>
    </location>
</feature>
<gene>
    <name evidence="6" type="ORF">CKAN_01797300</name>
</gene>
<comment type="similarity">
    <text evidence="2">Belongs to the lin-54 family.</text>
</comment>
<name>A0A443PDT6_9MAGN</name>
<protein>
    <submittedName>
        <fullName evidence="6">CRC domain-containing protein TSO1-like protein</fullName>
    </submittedName>
</protein>
<organism evidence="6 7">
    <name type="scientific">Cinnamomum micranthum f. kanehirae</name>
    <dbReference type="NCBI Taxonomy" id="337451"/>
    <lineage>
        <taxon>Eukaryota</taxon>
        <taxon>Viridiplantae</taxon>
        <taxon>Streptophyta</taxon>
        <taxon>Embryophyta</taxon>
        <taxon>Tracheophyta</taxon>
        <taxon>Spermatophyta</taxon>
        <taxon>Magnoliopsida</taxon>
        <taxon>Magnoliidae</taxon>
        <taxon>Laurales</taxon>
        <taxon>Lauraceae</taxon>
        <taxon>Cinnamomum</taxon>
    </lineage>
</organism>
<evidence type="ECO:0000313" key="6">
    <source>
        <dbReference type="EMBL" id="RWR88930.1"/>
    </source>
</evidence>
<dbReference type="GO" id="GO:0003700">
    <property type="term" value="F:DNA-binding transcription factor activity"/>
    <property type="evidence" value="ECO:0007669"/>
    <property type="project" value="InterPro"/>
</dbReference>
<evidence type="ECO:0000313" key="7">
    <source>
        <dbReference type="Proteomes" id="UP000283530"/>
    </source>
</evidence>
<evidence type="ECO:0000256" key="4">
    <source>
        <dbReference type="SAM" id="MobiDB-lite"/>
    </source>
</evidence>
<dbReference type="InterPro" id="IPR005172">
    <property type="entry name" value="CRC"/>
</dbReference>
<evidence type="ECO:0000256" key="3">
    <source>
        <dbReference type="ARBA" id="ARBA00023242"/>
    </source>
</evidence>
<dbReference type="PANTHER" id="PTHR46159:SF12">
    <property type="entry name" value="PROTEIN TESMIN_TSO1-LIKE CXC 3-RELATED"/>
    <property type="match status" value="1"/>
</dbReference>
<dbReference type="PANTHER" id="PTHR46159">
    <property type="entry name" value="PROTEIN TESMIN/TSO1-LIKE CXC 2"/>
    <property type="match status" value="1"/>
</dbReference>
<reference evidence="6 7" key="1">
    <citation type="journal article" date="2019" name="Nat. Plants">
        <title>Stout camphor tree genome fills gaps in understanding of flowering plant genome evolution.</title>
        <authorList>
            <person name="Chaw S.M."/>
            <person name="Liu Y.C."/>
            <person name="Wu Y.W."/>
            <person name="Wang H.Y."/>
            <person name="Lin C.I."/>
            <person name="Wu C.S."/>
            <person name="Ke H.M."/>
            <person name="Chang L.Y."/>
            <person name="Hsu C.Y."/>
            <person name="Yang H.T."/>
            <person name="Sudianto E."/>
            <person name="Hsu M.H."/>
            <person name="Wu K.P."/>
            <person name="Wang L.N."/>
            <person name="Leebens-Mack J.H."/>
            <person name="Tsai I.J."/>
        </authorList>
    </citation>
    <scope>NUCLEOTIDE SEQUENCE [LARGE SCALE GENOMIC DNA]</scope>
    <source>
        <strain evidence="7">cv. Chaw 1501</strain>
        <tissue evidence="6">Young leaves</tissue>
    </source>
</reference>
<dbReference type="OrthoDB" id="6283463at2759"/>
<dbReference type="STRING" id="337451.A0A443PDT6"/>
<feature type="domain" description="CRC" evidence="5">
    <location>
        <begin position="496"/>
        <end position="621"/>
    </location>
</feature>
<keyword evidence="7" id="KW-1185">Reference proteome</keyword>
<dbReference type="GO" id="GO:0005634">
    <property type="term" value="C:nucleus"/>
    <property type="evidence" value="ECO:0007669"/>
    <property type="project" value="UniProtKB-SubCell"/>
</dbReference>
<dbReference type="InterPro" id="IPR044522">
    <property type="entry name" value="TSO1-like"/>
</dbReference>
<comment type="caution">
    <text evidence="6">The sequence shown here is derived from an EMBL/GenBank/DDBJ whole genome shotgun (WGS) entry which is preliminary data.</text>
</comment>
<dbReference type="PROSITE" id="PS51634">
    <property type="entry name" value="CRC"/>
    <property type="match status" value="1"/>
</dbReference>
<dbReference type="EMBL" id="QPKB01000007">
    <property type="protein sequence ID" value="RWR88930.1"/>
    <property type="molecule type" value="Genomic_DNA"/>
</dbReference>
<dbReference type="AlphaFoldDB" id="A0A443PDT6"/>
<dbReference type="InterPro" id="IPR033467">
    <property type="entry name" value="Tesmin/TSO1-like_CXC"/>
</dbReference>
<sequence length="817" mass="89277">MDSPERNQIGTPISKFEDSPVFNYINNLSPIKPVKSLHSAQTFHSLNFASIPSVFTSPHISSQKESRFLGRHHFSDFSKLEISSDDGDGGKMSTSFSGSVKLSDCGSASEQEKCDIGVSIEEFNVERSNGRSKLSVKLPQALQYVGSLGYDNPDNDTSCCSIKMEMDEGASLDKLPQENPKEGTCSVETQGQYQLEQTKEEGSCYDWEKLISDAAPDVLIFNSSTESVTCREEDNNMVDFDATSFALVSHPPQDEVDGLHNAQPVSSLHHHHHQQQQQNPINQLEEVEDGEQKETDHTPQLLPSVYQNKQDTGDLSEKMDDKVGDCISLGKKVDTPQQRGMRRRCLVFDVGAHKKNAVDDSKSDSLNSMQSEGKCASDDKKLVPLRPGSGSSSQCMLPSIGLHLNALASTSKDFRIVKHESLTSVSRVISMPRSVGSFHSLTATHNSTNQSLAPNNAQGDLSSNGNAVQVMQDDLQEPAFEIGEERRLENAGEGEACKRCNCKKSKCLKLYCECFAAGVYCVEPCSCHDCFNKPVHEDTVLATRKQIESRNPLAFAPKVIRNSETIPETGDEGINTPASARHKRGCNCKKSSCLKKYCECYQGGVGCSSNCRCEGCKNAYGRKGGYAPAGTEEAEPEDEVSEVGEKDGIGKCQEIIEVHKNEQLIDAVLPMTPFQICRKSVKVSFFSNGKPPRPSLVSGGSSSSCGGSSSSCVNTCQQLKKSDFLQHQLTFEKHFQINPEDETPEILRGHCSPASGVKTTSPNGKRVSPPNRELGLSPGQRSTSTRKLILQSIPSFPSLTPYHQSNGRSRTCGALKR</sequence>
<feature type="region of interest" description="Disordered" evidence="4">
    <location>
        <begin position="744"/>
        <end position="785"/>
    </location>
</feature>
<accession>A0A443PDT6</accession>
<proteinExistence type="inferred from homology"/>
<evidence type="ECO:0000256" key="2">
    <source>
        <dbReference type="ARBA" id="ARBA00007267"/>
    </source>
</evidence>
<dbReference type="Proteomes" id="UP000283530">
    <property type="component" value="Unassembled WGS sequence"/>
</dbReference>
<evidence type="ECO:0000256" key="1">
    <source>
        <dbReference type="ARBA" id="ARBA00004123"/>
    </source>
</evidence>
<evidence type="ECO:0000259" key="5">
    <source>
        <dbReference type="PROSITE" id="PS51634"/>
    </source>
</evidence>
<dbReference type="Pfam" id="PF03638">
    <property type="entry name" value="TCR"/>
    <property type="match status" value="2"/>
</dbReference>